<dbReference type="RefSeq" id="XP_028868591.1">
    <property type="nucleotide sequence ID" value="XM_029012758.1"/>
</dbReference>
<dbReference type="Proteomes" id="UP000236319">
    <property type="component" value="Unassembled WGS sequence"/>
</dbReference>
<dbReference type="AlphaFoldDB" id="A0A2H6KH80"/>
<keyword evidence="3" id="KW-1185">Reference proteome</keyword>
<dbReference type="GeneID" id="39876118"/>
<comment type="caution">
    <text evidence="2">The sequence shown here is derived from an EMBL/GenBank/DDBJ whole genome shotgun (WGS) entry which is preliminary data.</text>
</comment>
<evidence type="ECO:0000313" key="2">
    <source>
        <dbReference type="EMBL" id="GBE62348.1"/>
    </source>
</evidence>
<proteinExistence type="predicted"/>
<dbReference type="EMBL" id="BDSA01000004">
    <property type="protein sequence ID" value="GBE62348.1"/>
    <property type="molecule type" value="Genomic_DNA"/>
</dbReference>
<evidence type="ECO:0000313" key="3">
    <source>
        <dbReference type="Proteomes" id="UP000236319"/>
    </source>
</evidence>
<name>A0A2H6KH80_9APIC</name>
<feature type="signal peptide" evidence="1">
    <location>
        <begin position="1"/>
        <end position="20"/>
    </location>
</feature>
<sequence>MFGRILSLSILLVAWPCAYSRKVWPSGRYTLATLGNNGVHEPTFRRRWNLSSDIRADVEGKLRLELVRLAAQLPNRSSLPLDNAAFMQKEAKRIRELIVPDSLQVYLNKYFAVKRVEHRGFLGDFLAFVFGAEEIVTFSAWQYRPNIFYKGGNLTLEIHYKIPIREKGIKDLFFEPIVVYTCDVTPGKYVEGAAVFKPGSVEILTHPFIPWKTIPAGTVEITAPRQATAFSPHMTSF</sequence>
<organism evidence="2 3">
    <name type="scientific">Babesia ovata</name>
    <dbReference type="NCBI Taxonomy" id="189622"/>
    <lineage>
        <taxon>Eukaryota</taxon>
        <taxon>Sar</taxon>
        <taxon>Alveolata</taxon>
        <taxon>Apicomplexa</taxon>
        <taxon>Aconoidasida</taxon>
        <taxon>Piroplasmida</taxon>
        <taxon>Babesiidae</taxon>
        <taxon>Babesia</taxon>
    </lineage>
</organism>
<dbReference type="VEuPathDB" id="PiroplasmaDB:BOVATA_038410"/>
<gene>
    <name evidence="2" type="ORF">BOVATA_038410</name>
</gene>
<accession>A0A2H6KH80</accession>
<evidence type="ECO:0000256" key="1">
    <source>
        <dbReference type="SAM" id="SignalP"/>
    </source>
</evidence>
<dbReference type="OrthoDB" id="363848at2759"/>
<reference evidence="2 3" key="1">
    <citation type="journal article" date="2017" name="BMC Genomics">
        <title>Whole-genome assembly of Babesia ovata and comparative genomics between closely related pathogens.</title>
        <authorList>
            <person name="Yamagishi J."/>
            <person name="Asada M."/>
            <person name="Hakimi H."/>
            <person name="Tanaka T.Q."/>
            <person name="Sugimoto C."/>
            <person name="Kawazu S."/>
        </authorList>
    </citation>
    <scope>NUCLEOTIDE SEQUENCE [LARGE SCALE GENOMIC DNA]</scope>
    <source>
        <strain evidence="2 3">Miyake</strain>
    </source>
</reference>
<keyword evidence="1" id="KW-0732">Signal</keyword>
<feature type="chain" id="PRO_5014123445" evidence="1">
    <location>
        <begin position="21"/>
        <end position="237"/>
    </location>
</feature>
<protein>
    <submittedName>
        <fullName evidence="2">ATP synthase subunit I, putative</fullName>
    </submittedName>
</protein>